<protein>
    <submittedName>
        <fullName evidence="1">Uncharacterized protein</fullName>
    </submittedName>
</protein>
<dbReference type="EMBL" id="JAJEQF010000029">
    <property type="protein sequence ID" value="MCC2168213.1"/>
    <property type="molecule type" value="Genomic_DNA"/>
</dbReference>
<organism evidence="1 2">
    <name type="scientific">Gallintestinimicrobium propionicum</name>
    <dbReference type="NCBI Taxonomy" id="2981770"/>
    <lineage>
        <taxon>Bacteria</taxon>
        <taxon>Bacillati</taxon>
        <taxon>Bacillota</taxon>
        <taxon>Clostridia</taxon>
        <taxon>Lachnospirales</taxon>
        <taxon>Lachnospiraceae</taxon>
        <taxon>Gallintestinimicrobium</taxon>
    </lineage>
</organism>
<accession>A0AAE3DNX2</accession>
<dbReference type="RefSeq" id="WP_308728564.1">
    <property type="nucleotide sequence ID" value="NZ_JAJEQF010000029.1"/>
</dbReference>
<dbReference type="Proteomes" id="UP001199355">
    <property type="component" value="Unassembled WGS sequence"/>
</dbReference>
<gene>
    <name evidence="1" type="ORF">LKD45_11025</name>
</gene>
<name>A0AAE3DNX2_9FIRM</name>
<proteinExistence type="predicted"/>
<keyword evidence="2" id="KW-1185">Reference proteome</keyword>
<reference evidence="1 2" key="1">
    <citation type="submission" date="2021-10" db="EMBL/GenBank/DDBJ databases">
        <title>Anaerobic single-cell dispensing facilitates the cultivation of human gut bacteria.</title>
        <authorList>
            <person name="Afrizal A."/>
        </authorList>
    </citation>
    <scope>NUCLEOTIDE SEQUENCE [LARGE SCALE GENOMIC DNA]</scope>
    <source>
        <strain evidence="1 2">CLA-AA-H244</strain>
    </source>
</reference>
<sequence>MGFKDKKGITVASGFKLQAAALLDARGQVKTIAERDELVTLNAVTPGLRVYVEETKTSYVYNGSGWDELTKGAGYTHPNTPGNKHIPAGGVSGQVLGWSADGQAKWVEDKDTTYNPATTGTNGLMSAADKTKLDGIAEGANNYSHPKTHAATMIVQDAEHRFVSDVDKQGWSDKYTKNEVDNKLSALETKLDWKEAVKTFADIAKTYPNPEDGWTVNVKDDDVTYRYTGNKWVAISANSIPLATKDLDGRMSKSDKAKLDGIAAGANNYTHPDTSGNKHIPAGGASGQVLGWSADGQAKWVEDKDTTYSPATTATNGLMSAADKAKLDGVAEGANNYTHPEHHPATVITEDDNHQFVTKAQKEAIDNMPSIGFGREYPQEAAPNSLFFLIG</sequence>
<dbReference type="AlphaFoldDB" id="A0AAE3DNX2"/>
<comment type="caution">
    <text evidence="1">The sequence shown here is derived from an EMBL/GenBank/DDBJ whole genome shotgun (WGS) entry which is preliminary data.</text>
</comment>
<evidence type="ECO:0000313" key="1">
    <source>
        <dbReference type="EMBL" id="MCC2168213.1"/>
    </source>
</evidence>
<evidence type="ECO:0000313" key="2">
    <source>
        <dbReference type="Proteomes" id="UP001199355"/>
    </source>
</evidence>